<keyword evidence="3 6" id="KW-1133">Transmembrane helix</keyword>
<keyword evidence="9" id="KW-1185">Reference proteome</keyword>
<feature type="transmembrane region" description="Helical" evidence="6">
    <location>
        <begin position="413"/>
        <end position="434"/>
    </location>
</feature>
<evidence type="ECO:0000313" key="8">
    <source>
        <dbReference type="EMBL" id="BDE97584.1"/>
    </source>
</evidence>
<feature type="region of interest" description="Disordered" evidence="5">
    <location>
        <begin position="245"/>
        <end position="280"/>
    </location>
</feature>
<protein>
    <recommendedName>
        <fullName evidence="7">Major facilitator superfamily (MFS) profile domain-containing protein</fullName>
    </recommendedName>
</protein>
<sequence>MDTPTEQSSRKPQPKLWTPVFILIVGLALGCFVTGQGLNAGTSVYIDRMGGTATYSGMLAAVFSVAAAITRFICGPVIDSRGRAFALTIGALFLVAGTAGPVVFNDPLAFVVYRFLQGIGFSAVTTAAATAAADVLPYSRLGEGIGYYGLGQALAMSIGPALALLLVATDAPDNLYFGLTGISLAVLVLSLFCRYERNPQTLPETSVYRMRAEAKDADRKNSAASPDAGAAGAQAQASTANSDRIANATGNAPSGGEPAAANGQTVGGAATMAEEDPEPTGIRRTFEARALPGALPMVVLSPAFGFGIFFIGLYGTSLGIGNAGLFFTVSAVSMIAVRLKSDTYMDRIAPLKVFAAAVACGVIAYLLLLASEANGAFYYAAGFFYGICLGVSMPICQSVAVKNTPAERWGAANALYLLATDVGVGIATIVWGAVNDTFGFTTTIWCVIVCIVLSLVVARLAFPREAREPHR</sequence>
<evidence type="ECO:0000256" key="6">
    <source>
        <dbReference type="SAM" id="Phobius"/>
    </source>
</evidence>
<evidence type="ECO:0000256" key="3">
    <source>
        <dbReference type="ARBA" id="ARBA00022989"/>
    </source>
</evidence>
<keyword evidence="2 6" id="KW-0812">Transmembrane</keyword>
<dbReference type="PROSITE" id="PS50850">
    <property type="entry name" value="MFS"/>
    <property type="match status" value="1"/>
</dbReference>
<evidence type="ECO:0000256" key="2">
    <source>
        <dbReference type="ARBA" id="ARBA00022692"/>
    </source>
</evidence>
<keyword evidence="4 6" id="KW-0472">Membrane</keyword>
<feature type="transmembrane region" description="Helical" evidence="6">
    <location>
        <begin position="320"/>
        <end position="339"/>
    </location>
</feature>
<feature type="transmembrane region" description="Helical" evidence="6">
    <location>
        <begin position="110"/>
        <end position="133"/>
    </location>
</feature>
<dbReference type="Gene3D" id="1.20.1250.20">
    <property type="entry name" value="MFS general substrate transporter like domains"/>
    <property type="match status" value="1"/>
</dbReference>
<feature type="transmembrane region" description="Helical" evidence="6">
    <location>
        <begin position="440"/>
        <end position="462"/>
    </location>
</feature>
<organism evidence="8 9">
    <name type="scientific">Raoultibacter timonensis</name>
    <dbReference type="NCBI Taxonomy" id="1907662"/>
    <lineage>
        <taxon>Bacteria</taxon>
        <taxon>Bacillati</taxon>
        <taxon>Actinomycetota</taxon>
        <taxon>Coriobacteriia</taxon>
        <taxon>Eggerthellales</taxon>
        <taxon>Eggerthellaceae</taxon>
        <taxon>Raoultibacter</taxon>
    </lineage>
</organism>
<feature type="transmembrane region" description="Helical" evidence="6">
    <location>
        <begin position="55"/>
        <end position="73"/>
    </location>
</feature>
<dbReference type="PANTHER" id="PTHR23531:SF1">
    <property type="entry name" value="QUINOLENE RESISTANCE PROTEIN NORA"/>
    <property type="match status" value="1"/>
</dbReference>
<comment type="subcellular location">
    <subcellularLocation>
        <location evidence="1">Cell membrane</location>
        <topology evidence="1">Multi-pass membrane protein</topology>
    </subcellularLocation>
</comment>
<dbReference type="Pfam" id="PF07690">
    <property type="entry name" value="MFS_1"/>
    <property type="match status" value="1"/>
</dbReference>
<evidence type="ECO:0000256" key="1">
    <source>
        <dbReference type="ARBA" id="ARBA00004651"/>
    </source>
</evidence>
<feature type="transmembrane region" description="Helical" evidence="6">
    <location>
        <begin position="351"/>
        <end position="370"/>
    </location>
</feature>
<evidence type="ECO:0000313" key="9">
    <source>
        <dbReference type="Proteomes" id="UP001320544"/>
    </source>
</evidence>
<dbReference type="InterPro" id="IPR011701">
    <property type="entry name" value="MFS"/>
</dbReference>
<feature type="transmembrane region" description="Helical" evidence="6">
    <location>
        <begin position="376"/>
        <end position="401"/>
    </location>
</feature>
<feature type="domain" description="Major facilitator superfamily (MFS) profile" evidence="7">
    <location>
        <begin position="19"/>
        <end position="466"/>
    </location>
</feature>
<dbReference type="InterPro" id="IPR020846">
    <property type="entry name" value="MFS_dom"/>
</dbReference>
<dbReference type="InterPro" id="IPR052714">
    <property type="entry name" value="MFS_Exporter"/>
</dbReference>
<proteinExistence type="predicted"/>
<name>A0ABM7WMD9_9ACTN</name>
<dbReference type="InterPro" id="IPR036259">
    <property type="entry name" value="MFS_trans_sf"/>
</dbReference>
<feature type="transmembrane region" description="Helical" evidence="6">
    <location>
        <begin position="293"/>
        <end position="314"/>
    </location>
</feature>
<feature type="transmembrane region" description="Helical" evidence="6">
    <location>
        <begin position="85"/>
        <end position="104"/>
    </location>
</feature>
<accession>A0ABM7WMD9</accession>
<feature type="transmembrane region" description="Helical" evidence="6">
    <location>
        <begin position="175"/>
        <end position="193"/>
    </location>
</feature>
<dbReference type="PANTHER" id="PTHR23531">
    <property type="entry name" value="QUINOLENE RESISTANCE PROTEIN NORA"/>
    <property type="match status" value="1"/>
</dbReference>
<evidence type="ECO:0000259" key="7">
    <source>
        <dbReference type="PROSITE" id="PS50850"/>
    </source>
</evidence>
<dbReference type="RefSeq" id="WP_219724322.1">
    <property type="nucleotide sequence ID" value="NZ_AP025564.1"/>
</dbReference>
<dbReference type="EMBL" id="AP025564">
    <property type="protein sequence ID" value="BDE97584.1"/>
    <property type="molecule type" value="Genomic_DNA"/>
</dbReference>
<gene>
    <name evidence="8" type="ORF">CE91St30_29170</name>
</gene>
<feature type="transmembrane region" description="Helical" evidence="6">
    <location>
        <begin position="16"/>
        <end position="35"/>
    </location>
</feature>
<dbReference type="SUPFAM" id="SSF103473">
    <property type="entry name" value="MFS general substrate transporter"/>
    <property type="match status" value="1"/>
</dbReference>
<evidence type="ECO:0000256" key="5">
    <source>
        <dbReference type="SAM" id="MobiDB-lite"/>
    </source>
</evidence>
<evidence type="ECO:0000256" key="4">
    <source>
        <dbReference type="ARBA" id="ARBA00023136"/>
    </source>
</evidence>
<feature type="transmembrane region" description="Helical" evidence="6">
    <location>
        <begin position="145"/>
        <end position="169"/>
    </location>
</feature>
<dbReference type="Proteomes" id="UP001320544">
    <property type="component" value="Chromosome"/>
</dbReference>
<reference evidence="8 9" key="1">
    <citation type="submission" date="2022-01" db="EMBL/GenBank/DDBJ databases">
        <title>Novel bile acid biosynthetic pathways are enriched in the microbiome of centenarians.</title>
        <authorList>
            <person name="Sato Y."/>
            <person name="Atarashi K."/>
            <person name="Plichta R.D."/>
            <person name="Arai Y."/>
            <person name="Sasajima S."/>
            <person name="Kearney M.S."/>
            <person name="Suda W."/>
            <person name="Takeshita K."/>
            <person name="Sasaki T."/>
            <person name="Okamoto S."/>
            <person name="Skelly N.A."/>
            <person name="Okamura Y."/>
            <person name="Vlamakis H."/>
            <person name="Li Y."/>
            <person name="Tanoue T."/>
            <person name="Takei H."/>
            <person name="Nittono H."/>
            <person name="Narushima S."/>
            <person name="Irie J."/>
            <person name="Itoh H."/>
            <person name="Moriya K."/>
            <person name="Sugiura Y."/>
            <person name="Suematsu M."/>
            <person name="Moritoki N."/>
            <person name="Shibata S."/>
            <person name="Littman R.D."/>
            <person name="Fischbach A.M."/>
            <person name="Uwamino Y."/>
            <person name="Inoue T."/>
            <person name="Honda A."/>
            <person name="Hattori M."/>
            <person name="Murai T."/>
            <person name="Xavier J.R."/>
            <person name="Hirose N."/>
            <person name="Honda K."/>
        </authorList>
    </citation>
    <scope>NUCLEOTIDE SEQUENCE [LARGE SCALE GENOMIC DNA]</scope>
    <source>
        <strain evidence="8 9">CE91-St30</strain>
    </source>
</reference>